<feature type="region of interest" description="Disordered" evidence="1">
    <location>
        <begin position="1"/>
        <end position="32"/>
    </location>
</feature>
<gene>
    <name evidence="2" type="ORF">HY076_04310</name>
</gene>
<dbReference type="AlphaFoldDB" id="A0A9D6L9P9"/>
<accession>A0A9D6L9P9</accession>
<name>A0A9D6L9P9_UNCEI</name>
<dbReference type="Proteomes" id="UP000807850">
    <property type="component" value="Unassembled WGS sequence"/>
</dbReference>
<sequence length="66" mass="7635">MSRNTQRRPRERSRRVPRWLSSSAPRRIRAGRVQSAQARIAAAGHYDRPDVRARLVDALIEAIDRT</sequence>
<evidence type="ECO:0000256" key="1">
    <source>
        <dbReference type="SAM" id="MobiDB-lite"/>
    </source>
</evidence>
<evidence type="ECO:0000313" key="3">
    <source>
        <dbReference type="Proteomes" id="UP000807850"/>
    </source>
</evidence>
<organism evidence="2 3">
    <name type="scientific">Eiseniibacteriota bacterium</name>
    <dbReference type="NCBI Taxonomy" id="2212470"/>
    <lineage>
        <taxon>Bacteria</taxon>
        <taxon>Candidatus Eiseniibacteriota</taxon>
    </lineage>
</organism>
<protein>
    <recommendedName>
        <fullName evidence="4">Anti-sigma-28 factor FlgM C-terminal domain-containing protein</fullName>
    </recommendedName>
</protein>
<comment type="caution">
    <text evidence="2">The sequence shown here is derived from an EMBL/GenBank/DDBJ whole genome shotgun (WGS) entry which is preliminary data.</text>
</comment>
<evidence type="ECO:0000313" key="2">
    <source>
        <dbReference type="EMBL" id="MBI3539477.1"/>
    </source>
</evidence>
<feature type="compositionally biased region" description="Basic residues" evidence="1">
    <location>
        <begin position="1"/>
        <end position="17"/>
    </location>
</feature>
<proteinExistence type="predicted"/>
<dbReference type="EMBL" id="JACQAY010000132">
    <property type="protein sequence ID" value="MBI3539477.1"/>
    <property type="molecule type" value="Genomic_DNA"/>
</dbReference>
<evidence type="ECO:0008006" key="4">
    <source>
        <dbReference type="Google" id="ProtNLM"/>
    </source>
</evidence>
<reference evidence="2" key="1">
    <citation type="submission" date="2020-07" db="EMBL/GenBank/DDBJ databases">
        <title>Huge and variable diversity of episymbiotic CPR bacteria and DPANN archaea in groundwater ecosystems.</title>
        <authorList>
            <person name="He C.Y."/>
            <person name="Keren R."/>
            <person name="Whittaker M."/>
            <person name="Farag I.F."/>
            <person name="Doudna J."/>
            <person name="Cate J.H.D."/>
            <person name="Banfield J.F."/>
        </authorList>
    </citation>
    <scope>NUCLEOTIDE SEQUENCE</scope>
    <source>
        <strain evidence="2">NC_groundwater_928_Pr1_S-0.2um_72_17</strain>
    </source>
</reference>